<organism evidence="2 3">
    <name type="scientific">Listeria booriae</name>
    <dbReference type="NCBI Taxonomy" id="1552123"/>
    <lineage>
        <taxon>Bacteria</taxon>
        <taxon>Bacillati</taxon>
        <taxon>Bacillota</taxon>
        <taxon>Bacilli</taxon>
        <taxon>Bacillales</taxon>
        <taxon>Listeriaceae</taxon>
        <taxon>Listeria</taxon>
    </lineage>
</organism>
<keyword evidence="3" id="KW-1185">Reference proteome</keyword>
<dbReference type="STRING" id="1552123.EP57_11430"/>
<evidence type="ECO:0000313" key="2">
    <source>
        <dbReference type="EMBL" id="KGL40493.1"/>
    </source>
</evidence>
<dbReference type="Proteomes" id="UP000029844">
    <property type="component" value="Unassembled WGS sequence"/>
</dbReference>
<name>A0A099W7W4_9LIST</name>
<evidence type="ECO:0000259" key="1">
    <source>
        <dbReference type="Pfam" id="PF22837"/>
    </source>
</evidence>
<dbReference type="EMBL" id="JNFA01000024">
    <property type="protein sequence ID" value="KGL40493.1"/>
    <property type="molecule type" value="Genomic_DNA"/>
</dbReference>
<dbReference type="Pfam" id="PF22837">
    <property type="entry name" value="M_Eco57I_C"/>
    <property type="match status" value="1"/>
</dbReference>
<dbReference type="AlphaFoldDB" id="A0A099W7W4"/>
<sequence length="141" mass="15998">MLRRIGEYPKIVINDVEATSTGTFHRLLFHDKGLREQIVFLLYSSPALLSFELEGRVFGGGALEILPGDLVNIIVPELTVNDLDFSQLIIELDGKFRENESIEDIVLWVDGVIANYAILSKMDFATSFEIWKVCKHRRTGK</sequence>
<proteinExistence type="predicted"/>
<dbReference type="eggNOG" id="COG0827">
    <property type="taxonomic scope" value="Bacteria"/>
</dbReference>
<reference evidence="2 3" key="1">
    <citation type="submission" date="2014-05" db="EMBL/GenBank/DDBJ databases">
        <title>Novel Listeriaceae from food processing environments.</title>
        <authorList>
            <person name="den Bakker H.C."/>
        </authorList>
    </citation>
    <scope>NUCLEOTIDE SEQUENCE [LARGE SCALE GENOMIC DNA]</scope>
    <source>
        <strain evidence="2 3">FSL A5-0281</strain>
    </source>
</reference>
<comment type="caution">
    <text evidence="2">The sequence shown here is derived from an EMBL/GenBank/DDBJ whole genome shotgun (WGS) entry which is preliminary data.</text>
</comment>
<gene>
    <name evidence="2" type="ORF">EP57_11430</name>
</gene>
<feature type="domain" description="Type II methyltransferase M.Eco57I C-terminal" evidence="1">
    <location>
        <begin position="1"/>
        <end position="113"/>
    </location>
</feature>
<dbReference type="InterPro" id="IPR054520">
    <property type="entry name" value="M_Eco57I_C"/>
</dbReference>
<dbReference type="OrthoDB" id="32195at2"/>
<protein>
    <recommendedName>
        <fullName evidence="1">Type II methyltransferase M.Eco57I C-terminal domain-containing protein</fullName>
    </recommendedName>
</protein>
<evidence type="ECO:0000313" key="3">
    <source>
        <dbReference type="Proteomes" id="UP000029844"/>
    </source>
</evidence>
<accession>A0A099W7W4</accession>